<name>A0A147BPN0_IXORI</name>
<organism evidence="1">
    <name type="scientific">Ixodes ricinus</name>
    <name type="common">Common tick</name>
    <name type="synonym">Acarus ricinus</name>
    <dbReference type="NCBI Taxonomy" id="34613"/>
    <lineage>
        <taxon>Eukaryota</taxon>
        <taxon>Metazoa</taxon>
        <taxon>Ecdysozoa</taxon>
        <taxon>Arthropoda</taxon>
        <taxon>Chelicerata</taxon>
        <taxon>Arachnida</taxon>
        <taxon>Acari</taxon>
        <taxon>Parasitiformes</taxon>
        <taxon>Ixodida</taxon>
        <taxon>Ixodoidea</taxon>
        <taxon>Ixodidae</taxon>
        <taxon>Ixodinae</taxon>
        <taxon>Ixodes</taxon>
    </lineage>
</organism>
<protein>
    <submittedName>
        <fullName evidence="1">Uncharacterized protein</fullName>
    </submittedName>
</protein>
<dbReference type="AlphaFoldDB" id="A0A147BPN0"/>
<proteinExistence type="predicted"/>
<dbReference type="EMBL" id="GEGO01002695">
    <property type="protein sequence ID" value="JAR92709.1"/>
    <property type="molecule type" value="Transcribed_RNA"/>
</dbReference>
<sequence>MPAGPAMPLFRFCGSTWVHAGTWHPCSWPPIALGSSCSTFWPPCSQPWPRRACASPRSGGRSLSGRVPPSCRSWRTGVWGKARGPKMSATA</sequence>
<reference evidence="1" key="1">
    <citation type="journal article" date="2018" name="PLoS Negl. Trop. Dis.">
        <title>Sialome diversity of ticks revealed by RNAseq of single tick salivary glands.</title>
        <authorList>
            <person name="Perner J."/>
            <person name="Kropackova S."/>
            <person name="Kopacek P."/>
            <person name="Ribeiro J.M."/>
        </authorList>
    </citation>
    <scope>NUCLEOTIDE SEQUENCE</scope>
    <source>
        <strain evidence="1">Siblings of single egg batch collected in Ceske Budejovice</strain>
        <tissue evidence="1">Salivary glands</tissue>
    </source>
</reference>
<accession>A0A147BPN0</accession>
<evidence type="ECO:0000313" key="1">
    <source>
        <dbReference type="EMBL" id="JAR92709.1"/>
    </source>
</evidence>